<dbReference type="AlphaFoldDB" id="A0A815E512"/>
<evidence type="ECO:0000313" key="2">
    <source>
        <dbReference type="EMBL" id="CAF1577266.1"/>
    </source>
</evidence>
<evidence type="ECO:0000313" key="3">
    <source>
        <dbReference type="Proteomes" id="UP000663854"/>
    </source>
</evidence>
<reference evidence="1" key="1">
    <citation type="submission" date="2021-02" db="EMBL/GenBank/DDBJ databases">
        <authorList>
            <person name="Nowell W R."/>
        </authorList>
    </citation>
    <scope>NUCLEOTIDE SEQUENCE</scope>
</reference>
<dbReference type="Proteomes" id="UP000663870">
    <property type="component" value="Unassembled WGS sequence"/>
</dbReference>
<protein>
    <submittedName>
        <fullName evidence="1">Uncharacterized protein</fullName>
    </submittedName>
</protein>
<organism evidence="1 3">
    <name type="scientific">Rotaria sordida</name>
    <dbReference type="NCBI Taxonomy" id="392033"/>
    <lineage>
        <taxon>Eukaryota</taxon>
        <taxon>Metazoa</taxon>
        <taxon>Spiralia</taxon>
        <taxon>Gnathifera</taxon>
        <taxon>Rotifera</taxon>
        <taxon>Eurotatoria</taxon>
        <taxon>Bdelloidea</taxon>
        <taxon>Philodinida</taxon>
        <taxon>Philodinidae</taxon>
        <taxon>Rotaria</taxon>
    </lineage>
</organism>
<proteinExistence type="predicted"/>
<dbReference type="SUPFAM" id="SSF52047">
    <property type="entry name" value="RNI-like"/>
    <property type="match status" value="1"/>
</dbReference>
<dbReference type="Gene3D" id="3.80.10.10">
    <property type="entry name" value="Ribonuclease Inhibitor"/>
    <property type="match status" value="1"/>
</dbReference>
<comment type="caution">
    <text evidence="1">The sequence shown here is derived from an EMBL/GenBank/DDBJ whole genome shotgun (WGS) entry which is preliminary data.</text>
</comment>
<dbReference type="EMBL" id="CAJNOL010003926">
    <property type="protein sequence ID" value="CAF1577266.1"/>
    <property type="molecule type" value="Genomic_DNA"/>
</dbReference>
<evidence type="ECO:0000313" key="1">
    <source>
        <dbReference type="EMBL" id="CAF1305578.1"/>
    </source>
</evidence>
<sequence>MPQLYSFHLIDSNDIHLIDPLTSNLQILSNLTLSFINKRSSITNLTISSCSLDQLFHHVFKYTPILTYFNSQYFSQHYNQTINYPNDNINKAVHLKELSIFNFKYKFKDFKRLAKQIPKLTNLTVRSLKPIINLSKLKYLNISFTFKIKDAYVLLRILQESPQISSLMISIHALEHFAYNKEIC</sequence>
<accession>A0A815E512</accession>
<dbReference type="InterPro" id="IPR032675">
    <property type="entry name" value="LRR_dom_sf"/>
</dbReference>
<keyword evidence="4" id="KW-1185">Reference proteome</keyword>
<dbReference type="EMBL" id="CAJNOH010002678">
    <property type="protein sequence ID" value="CAF1305578.1"/>
    <property type="molecule type" value="Genomic_DNA"/>
</dbReference>
<dbReference type="Proteomes" id="UP000663854">
    <property type="component" value="Unassembled WGS sequence"/>
</dbReference>
<name>A0A815E512_9BILA</name>
<gene>
    <name evidence="2" type="ORF">JXQ802_LOCUS45828</name>
    <name evidence="1" type="ORF">PYM288_LOCUS30144</name>
</gene>
<evidence type="ECO:0000313" key="4">
    <source>
        <dbReference type="Proteomes" id="UP000663870"/>
    </source>
</evidence>